<evidence type="ECO:0000313" key="2">
    <source>
        <dbReference type="Proteomes" id="UP000827872"/>
    </source>
</evidence>
<name>A0ACB8FRX8_9SAUR</name>
<gene>
    <name evidence="1" type="ORF">K3G42_029081</name>
</gene>
<accession>A0ACB8FRX8</accession>
<dbReference type="Proteomes" id="UP000827872">
    <property type="component" value="Linkage Group LG06"/>
</dbReference>
<evidence type="ECO:0000313" key="1">
    <source>
        <dbReference type="EMBL" id="KAH8008330.1"/>
    </source>
</evidence>
<sequence>MINLEMVNPAPSNRLREGDFSSCKAVRNNRPHSPPFTKVCLQVEAALHLGEGRNQTLLVGKIYTPVCAFFIVPWTSTSAQSVPFGSEGEESLYGVPLPKPYYLLRSALLFQCFNHNMTSCGTQQLRGAC</sequence>
<organism evidence="1 2">
    <name type="scientific">Sphaerodactylus townsendi</name>
    <dbReference type="NCBI Taxonomy" id="933632"/>
    <lineage>
        <taxon>Eukaryota</taxon>
        <taxon>Metazoa</taxon>
        <taxon>Chordata</taxon>
        <taxon>Craniata</taxon>
        <taxon>Vertebrata</taxon>
        <taxon>Euteleostomi</taxon>
        <taxon>Lepidosauria</taxon>
        <taxon>Squamata</taxon>
        <taxon>Bifurcata</taxon>
        <taxon>Gekkota</taxon>
        <taxon>Sphaerodactylidae</taxon>
        <taxon>Sphaerodactylus</taxon>
    </lineage>
</organism>
<proteinExistence type="predicted"/>
<comment type="caution">
    <text evidence="1">The sequence shown here is derived from an EMBL/GenBank/DDBJ whole genome shotgun (WGS) entry which is preliminary data.</text>
</comment>
<protein>
    <submittedName>
        <fullName evidence="1">Uncharacterized protein</fullName>
    </submittedName>
</protein>
<reference evidence="1" key="1">
    <citation type="submission" date="2021-08" db="EMBL/GenBank/DDBJ databases">
        <title>The first chromosome-level gecko genome reveals the dynamic sex chromosomes of Neotropical dwarf geckos (Sphaerodactylidae: Sphaerodactylus).</title>
        <authorList>
            <person name="Pinto B.J."/>
            <person name="Keating S.E."/>
            <person name="Gamble T."/>
        </authorList>
    </citation>
    <scope>NUCLEOTIDE SEQUENCE</scope>
    <source>
        <strain evidence="1">TG3544</strain>
    </source>
</reference>
<dbReference type="EMBL" id="CM037619">
    <property type="protein sequence ID" value="KAH8008330.1"/>
    <property type="molecule type" value="Genomic_DNA"/>
</dbReference>
<keyword evidence="2" id="KW-1185">Reference proteome</keyword>